<evidence type="ECO:0000313" key="2">
    <source>
        <dbReference type="Proteomes" id="UP000018781"/>
    </source>
</evidence>
<dbReference type="KEGG" id="rpy:Y013_15720"/>
<dbReference type="EMBL" id="CP006996">
    <property type="protein sequence ID" value="AHD21995.1"/>
    <property type="molecule type" value="Genomic_DNA"/>
</dbReference>
<gene>
    <name evidence="1" type="ORF">Y013_15720</name>
</gene>
<name>V9XJ23_9NOCA</name>
<sequence length="72" mass="7978">MDMTPHRDPISGGRWVFRCDHCDHCYRTAAQSKLQAELYAQMNGWAIHPTTLCPGCATLFTGEFAPLAHADG</sequence>
<dbReference type="HOGENOM" id="CLU_2719713_0_0_11"/>
<protein>
    <submittedName>
        <fullName evidence="1">Uncharacterized protein</fullName>
    </submittedName>
</protein>
<evidence type="ECO:0000313" key="1">
    <source>
        <dbReference type="EMBL" id="AHD21995.1"/>
    </source>
</evidence>
<reference evidence="1 2" key="1">
    <citation type="journal article" date="2014" name="Genome Announc.">
        <title>Complete Genome of Rhodococcus pyridinivorans SB3094, a Methyl-Ethyl-Ketone-Degrading Bacterium Used for Bioaugmentation.</title>
        <authorList>
            <person name="Dueholm M.S."/>
            <person name="Albertsen M."/>
            <person name="D'Imperio S."/>
            <person name="Tale V.P."/>
            <person name="Lewis D."/>
            <person name="Nielsen P.H."/>
            <person name="Nielsen J.L."/>
        </authorList>
    </citation>
    <scope>NUCLEOTIDE SEQUENCE [LARGE SCALE GENOMIC DNA]</scope>
    <source>
        <strain evidence="1 2">SB3094</strain>
    </source>
</reference>
<dbReference type="AlphaFoldDB" id="V9XJ23"/>
<organism evidence="1 2">
    <name type="scientific">Rhodococcus pyridinivorans SB3094</name>
    <dbReference type="NCBI Taxonomy" id="1435356"/>
    <lineage>
        <taxon>Bacteria</taxon>
        <taxon>Bacillati</taxon>
        <taxon>Actinomycetota</taxon>
        <taxon>Actinomycetes</taxon>
        <taxon>Mycobacteriales</taxon>
        <taxon>Nocardiaceae</taxon>
        <taxon>Rhodococcus</taxon>
    </lineage>
</organism>
<dbReference type="PATRIC" id="fig|1435356.3.peg.3166"/>
<accession>V9XJ23</accession>
<proteinExistence type="predicted"/>
<dbReference type="Proteomes" id="UP000018781">
    <property type="component" value="Chromosome"/>
</dbReference>